<dbReference type="InterPro" id="IPR036291">
    <property type="entry name" value="NAD(P)-bd_dom_sf"/>
</dbReference>
<dbReference type="InterPro" id="IPR048423">
    <property type="entry name" value="DRL_cat"/>
</dbReference>
<dbReference type="Gene3D" id="3.40.50.720">
    <property type="entry name" value="NAD(P)-binding Rossmann-like Domain"/>
    <property type="match status" value="1"/>
</dbReference>
<reference evidence="2 3" key="1">
    <citation type="submission" date="2023-07" db="EMBL/GenBank/DDBJ databases">
        <title>Sequencing the genomes of 1000 actinobacteria strains.</title>
        <authorList>
            <person name="Klenk H.-P."/>
        </authorList>
    </citation>
    <scope>NUCLEOTIDE SEQUENCE [LARGE SCALE GENOMIC DNA]</scope>
    <source>
        <strain evidence="2 3">DSM 44388</strain>
    </source>
</reference>
<protein>
    <submittedName>
        <fullName evidence="2">Homoserine dehydrogenase-like protein</fullName>
    </submittedName>
</protein>
<dbReference type="Pfam" id="PF21135">
    <property type="entry name" value="DRL_cat"/>
    <property type="match status" value="1"/>
</dbReference>
<dbReference type="Proteomes" id="UP001235712">
    <property type="component" value="Unassembled WGS sequence"/>
</dbReference>
<dbReference type="EMBL" id="JAUSQZ010000001">
    <property type="protein sequence ID" value="MDP9831253.1"/>
    <property type="molecule type" value="Genomic_DNA"/>
</dbReference>
<name>A0ABT9PEX1_9ACTN</name>
<feature type="domain" description="Oxidoreductase DRL-like catalytic" evidence="1">
    <location>
        <begin position="155"/>
        <end position="345"/>
    </location>
</feature>
<dbReference type="SUPFAM" id="SSF51735">
    <property type="entry name" value="NAD(P)-binding Rossmann-fold domains"/>
    <property type="match status" value="1"/>
</dbReference>
<evidence type="ECO:0000313" key="2">
    <source>
        <dbReference type="EMBL" id="MDP9831253.1"/>
    </source>
</evidence>
<gene>
    <name evidence="2" type="ORF">J2S57_007002</name>
</gene>
<accession>A0ABT9PEX1</accession>
<comment type="caution">
    <text evidence="2">The sequence shown here is derived from an EMBL/GenBank/DDBJ whole genome shotgun (WGS) entry which is preliminary data.</text>
</comment>
<dbReference type="PANTHER" id="PTHR37850:SF3">
    <property type="entry name" value="BLR7815 PROTEIN"/>
    <property type="match status" value="1"/>
</dbReference>
<dbReference type="PANTHER" id="PTHR37850">
    <property type="entry name" value="STRU PROTEIN"/>
    <property type="match status" value="1"/>
</dbReference>
<organism evidence="2 3">
    <name type="scientific">Kineosporia succinea</name>
    <dbReference type="NCBI Taxonomy" id="84632"/>
    <lineage>
        <taxon>Bacteria</taxon>
        <taxon>Bacillati</taxon>
        <taxon>Actinomycetota</taxon>
        <taxon>Actinomycetes</taxon>
        <taxon>Kineosporiales</taxon>
        <taxon>Kineosporiaceae</taxon>
        <taxon>Kineosporia</taxon>
    </lineage>
</organism>
<evidence type="ECO:0000313" key="3">
    <source>
        <dbReference type="Proteomes" id="UP001235712"/>
    </source>
</evidence>
<proteinExistence type="predicted"/>
<evidence type="ECO:0000259" key="1">
    <source>
        <dbReference type="Pfam" id="PF21135"/>
    </source>
</evidence>
<keyword evidence="3" id="KW-1185">Reference proteome</keyword>
<sequence>MNLGLLLSQQEPANQPVRYALSGAGGGFGRTLLAQTLLIDALHPSLLCDVDVEKVHALATELGYTDLAICRTAGEMEKATAGTLIVPSADLLDPRRYDVLVEGTGSPAHGYRMARQALENKRHVAMVSKEVDSVTGVRLARIARDNGVVYTPADGDQPANLLALVSWVRTLGLEIVAVGKSGEYDVVLDGDEIRYLETTVPAGELPELMTLGTSVADTLTKRAETVKSLKLRAAADPCEMAVVTTHGGFVADTESLHYPLARISELADVYALREDGGILAGTGVVDVFTVLRRPDEASFAGGVFAVVRTGDPETWKLLEGKGHVVSRDGRYACLYLPYHVMGVETAISLLAAVRLNIGSGVRNPRQNAVMAGRARHDLAKGTVLHMGGHHHEIDGVEPVLVRPTEDTAPFYLAAHTTLARDVKAGELITFADLENPDADLLEAYRTGLEAGTGTAPRTGLGA</sequence>
<dbReference type="RefSeq" id="WP_307250844.1">
    <property type="nucleotide sequence ID" value="NZ_JAUSQZ010000001.1"/>
</dbReference>